<evidence type="ECO:0000256" key="1">
    <source>
        <dbReference type="SAM" id="MobiDB-lite"/>
    </source>
</evidence>
<protein>
    <submittedName>
        <fullName evidence="2">Uncharacterized protein</fullName>
    </submittedName>
</protein>
<comment type="caution">
    <text evidence="2">The sequence shown here is derived from an EMBL/GenBank/DDBJ whole genome shotgun (WGS) entry which is preliminary data.</text>
</comment>
<accession>A0A8T1W500</accession>
<sequence>MPSASPLRRQAPVGVGDVGAPSAGRHENRAPHCGERFQTPIPAGRYSYLRFCCLGSTAFDVRHRSSRHCEPHTLREPAPPPLCVQSSCRCRYPQGQLAGHRATRDCVRVSSTSRGLRSQQQRRNDRPTAAGKTIVASCALRRRARSLRKRRREPSPRDRGPQDTHRPSGDMWVGLPTLLPTFRDHARKRLPPPISTIRQAQRPAERAFIAHVPAWHALARRAMRAPECGAAAEMLAPMGCRQSLEQRAATEVTGKLLYR</sequence>
<keyword evidence="3" id="KW-1185">Reference proteome</keyword>
<dbReference type="AlphaFoldDB" id="A0A8T1W500"/>
<organism evidence="2 3">
    <name type="scientific">Phytophthora pseudosyringae</name>
    <dbReference type="NCBI Taxonomy" id="221518"/>
    <lineage>
        <taxon>Eukaryota</taxon>
        <taxon>Sar</taxon>
        <taxon>Stramenopiles</taxon>
        <taxon>Oomycota</taxon>
        <taxon>Peronosporomycetes</taxon>
        <taxon>Peronosporales</taxon>
        <taxon>Peronosporaceae</taxon>
        <taxon>Phytophthora</taxon>
    </lineage>
</organism>
<feature type="compositionally biased region" description="Basic and acidic residues" evidence="1">
    <location>
        <begin position="153"/>
        <end position="168"/>
    </location>
</feature>
<name>A0A8T1W500_9STRA</name>
<feature type="compositionally biased region" description="Basic residues" evidence="1">
    <location>
        <begin position="140"/>
        <end position="152"/>
    </location>
</feature>
<dbReference type="Proteomes" id="UP000694044">
    <property type="component" value="Unassembled WGS sequence"/>
</dbReference>
<feature type="region of interest" description="Disordered" evidence="1">
    <location>
        <begin position="1"/>
        <end position="35"/>
    </location>
</feature>
<proteinExistence type="predicted"/>
<dbReference type="EMBL" id="JAGDFM010000062">
    <property type="protein sequence ID" value="KAG7388346.1"/>
    <property type="molecule type" value="Genomic_DNA"/>
</dbReference>
<feature type="compositionally biased region" description="Polar residues" evidence="1">
    <location>
        <begin position="109"/>
        <end position="121"/>
    </location>
</feature>
<feature type="compositionally biased region" description="Basic and acidic residues" evidence="1">
    <location>
        <begin position="24"/>
        <end position="35"/>
    </location>
</feature>
<evidence type="ECO:0000313" key="2">
    <source>
        <dbReference type="EMBL" id="KAG7388346.1"/>
    </source>
</evidence>
<feature type="region of interest" description="Disordered" evidence="1">
    <location>
        <begin position="101"/>
        <end position="174"/>
    </location>
</feature>
<evidence type="ECO:0000313" key="3">
    <source>
        <dbReference type="Proteomes" id="UP000694044"/>
    </source>
</evidence>
<gene>
    <name evidence="2" type="ORF">PHYPSEUDO_012724</name>
</gene>
<reference evidence="2" key="1">
    <citation type="submission" date="2021-02" db="EMBL/GenBank/DDBJ databases">
        <authorList>
            <person name="Palmer J.M."/>
        </authorList>
    </citation>
    <scope>NUCLEOTIDE SEQUENCE</scope>
    <source>
        <strain evidence="2">SCRP734</strain>
    </source>
</reference>